<feature type="compositionally biased region" description="Acidic residues" evidence="1">
    <location>
        <begin position="23"/>
        <end position="36"/>
    </location>
</feature>
<comment type="caution">
    <text evidence="2">The sequence shown here is derived from an EMBL/GenBank/DDBJ whole genome shotgun (WGS) entry which is preliminary data.</text>
</comment>
<gene>
    <name evidence="2" type="ORF">PG999_006033</name>
</gene>
<dbReference type="Proteomes" id="UP001392437">
    <property type="component" value="Unassembled WGS sequence"/>
</dbReference>
<keyword evidence="3" id="KW-1185">Reference proteome</keyword>
<feature type="compositionally biased region" description="Basic and acidic residues" evidence="1">
    <location>
        <begin position="123"/>
        <end position="138"/>
    </location>
</feature>
<feature type="compositionally biased region" description="Polar residues" evidence="1">
    <location>
        <begin position="89"/>
        <end position="98"/>
    </location>
</feature>
<reference evidence="2 3" key="1">
    <citation type="submission" date="2023-01" db="EMBL/GenBank/DDBJ databases">
        <title>Analysis of 21 Apiospora genomes using comparative genomics revels a genus with tremendous synthesis potential of carbohydrate active enzymes and secondary metabolites.</title>
        <authorList>
            <person name="Sorensen T."/>
        </authorList>
    </citation>
    <scope>NUCLEOTIDE SEQUENCE [LARGE SCALE GENOMIC DNA]</scope>
    <source>
        <strain evidence="2 3">CBS 117206</strain>
    </source>
</reference>
<evidence type="ECO:0000313" key="3">
    <source>
        <dbReference type="Proteomes" id="UP001392437"/>
    </source>
</evidence>
<feature type="region of interest" description="Disordered" evidence="1">
    <location>
        <begin position="178"/>
        <end position="210"/>
    </location>
</feature>
<evidence type="ECO:0000256" key="1">
    <source>
        <dbReference type="SAM" id="MobiDB-lite"/>
    </source>
</evidence>
<dbReference type="EMBL" id="JAQQWP010000006">
    <property type="protein sequence ID" value="KAK8113964.1"/>
    <property type="molecule type" value="Genomic_DNA"/>
</dbReference>
<name>A0AAW0QV22_9PEZI</name>
<evidence type="ECO:0000313" key="2">
    <source>
        <dbReference type="EMBL" id="KAK8113964.1"/>
    </source>
</evidence>
<accession>A0AAW0QV22</accession>
<organism evidence="2 3">
    <name type="scientific">Apiospora kogelbergensis</name>
    <dbReference type="NCBI Taxonomy" id="1337665"/>
    <lineage>
        <taxon>Eukaryota</taxon>
        <taxon>Fungi</taxon>
        <taxon>Dikarya</taxon>
        <taxon>Ascomycota</taxon>
        <taxon>Pezizomycotina</taxon>
        <taxon>Sordariomycetes</taxon>
        <taxon>Xylariomycetidae</taxon>
        <taxon>Amphisphaeriales</taxon>
        <taxon>Apiosporaceae</taxon>
        <taxon>Apiospora</taxon>
    </lineage>
</organism>
<sequence length="210" mass="23149">MMGKNHCRFDIAGEGSEFADFYDFSEAEDDDGEDNAGDGVTVSESTAMKQATWIDDNSLRLPSGKIISSRPDSLAGLSRQKKDHRPMEPNQQPTQNLGDASGIDGQQQQQPPDTATSLAECSDSPRTKALTKSEKRETAFRTQLANMRVGDRQALAHLPLPQQRSVIATSLKQLKKARQLERRHQISTERSGNKTLMKHYVADGPARPNG</sequence>
<feature type="compositionally biased region" description="Basic and acidic residues" evidence="1">
    <location>
        <begin position="178"/>
        <end position="187"/>
    </location>
</feature>
<protein>
    <submittedName>
        <fullName evidence="2">Uncharacterized protein</fullName>
    </submittedName>
</protein>
<dbReference type="AlphaFoldDB" id="A0AAW0QV22"/>
<feature type="region of interest" description="Disordered" evidence="1">
    <location>
        <begin position="22"/>
        <end position="138"/>
    </location>
</feature>
<proteinExistence type="predicted"/>